<evidence type="ECO:0000313" key="3">
    <source>
        <dbReference type="EMBL" id="QGY44313.1"/>
    </source>
</evidence>
<dbReference type="PANTHER" id="PTHR43489">
    <property type="entry name" value="ISOMERASE"/>
    <property type="match status" value="1"/>
</dbReference>
<dbReference type="InterPro" id="IPR013022">
    <property type="entry name" value="Xyl_isomerase-like_TIM-brl"/>
</dbReference>
<protein>
    <submittedName>
        <fullName evidence="3">TIM barrel protein</fullName>
    </submittedName>
</protein>
<dbReference type="RefSeq" id="WP_158866285.1">
    <property type="nucleotide sequence ID" value="NZ_CP046401.1"/>
</dbReference>
<gene>
    <name evidence="3" type="ORF">GM418_11785</name>
</gene>
<dbReference type="AlphaFoldDB" id="A0A6I6JYU9"/>
<name>A0A6I6JYU9_9BACT</name>
<dbReference type="SUPFAM" id="SSF51658">
    <property type="entry name" value="Xylose isomerase-like"/>
    <property type="match status" value="1"/>
</dbReference>
<keyword evidence="1" id="KW-0413">Isomerase</keyword>
<evidence type="ECO:0000259" key="2">
    <source>
        <dbReference type="Pfam" id="PF01261"/>
    </source>
</evidence>
<accession>A0A6I6JYU9</accession>
<keyword evidence="4" id="KW-1185">Reference proteome</keyword>
<dbReference type="EMBL" id="CP046401">
    <property type="protein sequence ID" value="QGY44313.1"/>
    <property type="molecule type" value="Genomic_DNA"/>
</dbReference>
<dbReference type="InterPro" id="IPR050417">
    <property type="entry name" value="Sugar_Epim/Isomerase"/>
</dbReference>
<feature type="domain" description="Xylose isomerase-like TIM barrel" evidence="2">
    <location>
        <begin position="49"/>
        <end position="280"/>
    </location>
</feature>
<dbReference type="Gene3D" id="3.20.20.150">
    <property type="entry name" value="Divalent-metal-dependent TIM barrel enzymes"/>
    <property type="match status" value="1"/>
</dbReference>
<evidence type="ECO:0000256" key="1">
    <source>
        <dbReference type="ARBA" id="ARBA00023235"/>
    </source>
</evidence>
<sequence>MNLKKVIFFQRILILTIFFSLFVMSCQSDSNVLVEDIGICTDFNNASILSASGCSYIEESVGRFLIPFKSEEEFDLILKKAKESELSVRAFNCFIPGSLKSVGPDAVHQEILEYVEIAFRRAQKAGVNYIVFGSGGSRSVPKGFSRNDARQQFIHLCTRMAPIAGKYNVVVVLEPLNKKECNFINSVAEGGEIVKEVNHPNFMLLADIYHMLMDNESPENIIKYGDLIKHTHIAEKEGRAAPGTHNEDFKPYLEALKKVNYSGMMSIECNWDNLESESVTSIAEIKKQVSMLE</sequence>
<evidence type="ECO:0000313" key="4">
    <source>
        <dbReference type="Proteomes" id="UP000428260"/>
    </source>
</evidence>
<dbReference type="PROSITE" id="PS51257">
    <property type="entry name" value="PROKAR_LIPOPROTEIN"/>
    <property type="match status" value="1"/>
</dbReference>
<dbReference type="Proteomes" id="UP000428260">
    <property type="component" value="Chromosome"/>
</dbReference>
<proteinExistence type="predicted"/>
<reference evidence="3 4" key="1">
    <citation type="submission" date="2019-11" db="EMBL/GenBank/DDBJ databases">
        <authorList>
            <person name="Zheng R.K."/>
            <person name="Sun C.M."/>
        </authorList>
    </citation>
    <scope>NUCLEOTIDE SEQUENCE [LARGE SCALE GENOMIC DNA]</scope>
    <source>
        <strain evidence="3 4">WC007</strain>
    </source>
</reference>
<dbReference type="Pfam" id="PF01261">
    <property type="entry name" value="AP_endonuc_2"/>
    <property type="match status" value="1"/>
</dbReference>
<dbReference type="PANTHER" id="PTHR43489:SF7">
    <property type="entry name" value="3-DEHYDRO-D-GULOSIDE 4-EPIMERASE-RELATED"/>
    <property type="match status" value="1"/>
</dbReference>
<dbReference type="KEGG" id="mcos:GM418_11785"/>
<dbReference type="InterPro" id="IPR036237">
    <property type="entry name" value="Xyl_isomerase-like_sf"/>
</dbReference>
<organism evidence="3 4">
    <name type="scientific">Maribellus comscasis</name>
    <dbReference type="NCBI Taxonomy" id="2681766"/>
    <lineage>
        <taxon>Bacteria</taxon>
        <taxon>Pseudomonadati</taxon>
        <taxon>Bacteroidota</taxon>
        <taxon>Bacteroidia</taxon>
        <taxon>Marinilabiliales</taxon>
        <taxon>Prolixibacteraceae</taxon>
        <taxon>Maribellus</taxon>
    </lineage>
</organism>
<dbReference type="GO" id="GO:0016853">
    <property type="term" value="F:isomerase activity"/>
    <property type="evidence" value="ECO:0007669"/>
    <property type="project" value="UniProtKB-KW"/>
</dbReference>